<accession>A0ABP7RF86</accession>
<evidence type="ECO:0000256" key="1">
    <source>
        <dbReference type="SAM" id="MobiDB-lite"/>
    </source>
</evidence>
<evidence type="ECO:0008006" key="5">
    <source>
        <dbReference type="Google" id="ProtNLM"/>
    </source>
</evidence>
<feature type="compositionally biased region" description="Basic and acidic residues" evidence="1">
    <location>
        <begin position="19"/>
        <end position="30"/>
    </location>
</feature>
<feature type="transmembrane region" description="Helical" evidence="2">
    <location>
        <begin position="88"/>
        <end position="111"/>
    </location>
</feature>
<name>A0ABP7RF86_9PSEU</name>
<sequence length="164" mass="18032">MSFPHGQDPLDGLGPGAQEHTRNGQDGHEDSAEDEPTYPLRGKRRVKVVLAERRGARRILRPMAQLEGQDTPIAESVVKELVRRQLKIAIALAGLVLGLYAGLPVLFVMVPEIGEAVIFGIRLPWLLVGGLAYPFMVAVGMVYNRAVERNEAKFANQYTGMVED</sequence>
<evidence type="ECO:0000313" key="4">
    <source>
        <dbReference type="Proteomes" id="UP001501747"/>
    </source>
</evidence>
<keyword evidence="4" id="KW-1185">Reference proteome</keyword>
<gene>
    <name evidence="3" type="ORF">GCM10022247_15730</name>
</gene>
<feature type="transmembrane region" description="Helical" evidence="2">
    <location>
        <begin position="123"/>
        <end position="143"/>
    </location>
</feature>
<organism evidence="3 4">
    <name type="scientific">Allokutzneria multivorans</name>
    <dbReference type="NCBI Taxonomy" id="1142134"/>
    <lineage>
        <taxon>Bacteria</taxon>
        <taxon>Bacillati</taxon>
        <taxon>Actinomycetota</taxon>
        <taxon>Actinomycetes</taxon>
        <taxon>Pseudonocardiales</taxon>
        <taxon>Pseudonocardiaceae</taxon>
        <taxon>Allokutzneria</taxon>
    </lineage>
</organism>
<feature type="region of interest" description="Disordered" evidence="1">
    <location>
        <begin position="1"/>
        <end position="38"/>
    </location>
</feature>
<dbReference type="EMBL" id="BAABAL010000005">
    <property type="protein sequence ID" value="GAA3996615.1"/>
    <property type="molecule type" value="Genomic_DNA"/>
</dbReference>
<evidence type="ECO:0000313" key="3">
    <source>
        <dbReference type="EMBL" id="GAA3996615.1"/>
    </source>
</evidence>
<keyword evidence="2" id="KW-0812">Transmembrane</keyword>
<reference evidence="4" key="1">
    <citation type="journal article" date="2019" name="Int. J. Syst. Evol. Microbiol.">
        <title>The Global Catalogue of Microorganisms (GCM) 10K type strain sequencing project: providing services to taxonomists for standard genome sequencing and annotation.</title>
        <authorList>
            <consortium name="The Broad Institute Genomics Platform"/>
            <consortium name="The Broad Institute Genome Sequencing Center for Infectious Disease"/>
            <person name="Wu L."/>
            <person name="Ma J."/>
        </authorList>
    </citation>
    <scope>NUCLEOTIDE SEQUENCE [LARGE SCALE GENOMIC DNA]</scope>
    <source>
        <strain evidence="4">JCM 17342</strain>
    </source>
</reference>
<proteinExistence type="predicted"/>
<keyword evidence="2" id="KW-1133">Transmembrane helix</keyword>
<keyword evidence="2" id="KW-0472">Membrane</keyword>
<comment type="caution">
    <text evidence="3">The sequence shown here is derived from an EMBL/GenBank/DDBJ whole genome shotgun (WGS) entry which is preliminary data.</text>
</comment>
<dbReference type="RefSeq" id="WP_344872157.1">
    <property type="nucleotide sequence ID" value="NZ_BAABAL010000005.1"/>
</dbReference>
<protein>
    <recommendedName>
        <fullName evidence="5">DUF485 domain-containing protein</fullName>
    </recommendedName>
</protein>
<dbReference type="Proteomes" id="UP001501747">
    <property type="component" value="Unassembled WGS sequence"/>
</dbReference>
<evidence type="ECO:0000256" key="2">
    <source>
        <dbReference type="SAM" id="Phobius"/>
    </source>
</evidence>